<dbReference type="Proteomes" id="UP000767446">
    <property type="component" value="Unassembled WGS sequence"/>
</dbReference>
<evidence type="ECO:0000313" key="2">
    <source>
        <dbReference type="Proteomes" id="UP000767446"/>
    </source>
</evidence>
<dbReference type="AlphaFoldDB" id="A0A941JPR5"/>
<evidence type="ECO:0000313" key="1">
    <source>
        <dbReference type="EMBL" id="MBR8827953.1"/>
    </source>
</evidence>
<comment type="caution">
    <text evidence="1">The sequence shown here is derived from an EMBL/GenBank/DDBJ whole genome shotgun (WGS) entry which is preliminary data.</text>
</comment>
<gene>
    <name evidence="1" type="ORF">DSM107014_08640</name>
</gene>
<proteinExistence type="predicted"/>
<reference evidence="1" key="1">
    <citation type="submission" date="2021-02" db="EMBL/GenBank/DDBJ databases">
        <title>Metagenome analyses of Stigonema ocellatum DSM 106950, Chlorogloea purpurea SAG 13.99 and Gomphosphaeria aponina DSM 107014.</title>
        <authorList>
            <person name="Marter P."/>
            <person name="Huang S."/>
        </authorList>
    </citation>
    <scope>NUCLEOTIDE SEQUENCE</scope>
    <source>
        <strain evidence="1">JP213</strain>
    </source>
</reference>
<accession>A0A941JPR5</accession>
<name>A0A941JPR5_9CHRO</name>
<dbReference type="EMBL" id="JADQBC010000049">
    <property type="protein sequence ID" value="MBR8827953.1"/>
    <property type="molecule type" value="Genomic_DNA"/>
</dbReference>
<organism evidence="1 2">
    <name type="scientific">Gomphosphaeria aponina SAG 52.96 = DSM 107014</name>
    <dbReference type="NCBI Taxonomy" id="1521640"/>
    <lineage>
        <taxon>Bacteria</taxon>
        <taxon>Bacillati</taxon>
        <taxon>Cyanobacteriota</taxon>
        <taxon>Cyanophyceae</taxon>
        <taxon>Oscillatoriophycideae</taxon>
        <taxon>Chroococcales</taxon>
        <taxon>Gomphosphaeriaceae</taxon>
        <taxon>Gomphosphaeria</taxon>
    </lineage>
</organism>
<protein>
    <submittedName>
        <fullName evidence="1">Uncharacterized protein</fullName>
    </submittedName>
</protein>
<sequence length="69" mass="7899">MLKVGMLVRVIYPEYAAGMKGFLLAREVLAQRWIVQLVENLIDNSDQPFLLSLEESDFEVIDLDEEEGV</sequence>